<dbReference type="GO" id="GO:0009279">
    <property type="term" value="C:cell outer membrane"/>
    <property type="evidence" value="ECO:0007669"/>
    <property type="project" value="UniProtKB-SubCell"/>
</dbReference>
<feature type="region of interest" description="Disordered" evidence="10">
    <location>
        <begin position="1016"/>
        <end position="1046"/>
    </location>
</feature>
<dbReference type="Gene3D" id="2.40.170.20">
    <property type="entry name" value="TonB-dependent receptor, beta-barrel domain"/>
    <property type="match status" value="1"/>
</dbReference>
<keyword evidence="3 8" id="KW-1134">Transmembrane beta strand</keyword>
<dbReference type="NCBIfam" id="TIGR04056">
    <property type="entry name" value="OMP_RagA_SusC"/>
    <property type="match status" value="1"/>
</dbReference>
<evidence type="ECO:0000256" key="6">
    <source>
        <dbReference type="ARBA" id="ARBA00023136"/>
    </source>
</evidence>
<keyword evidence="7 8" id="KW-0998">Cell outer membrane</keyword>
<keyword evidence="4 8" id="KW-0812">Transmembrane</keyword>
<dbReference type="SUPFAM" id="SSF56935">
    <property type="entry name" value="Porins"/>
    <property type="match status" value="1"/>
</dbReference>
<dbReference type="Gene3D" id="2.170.130.10">
    <property type="entry name" value="TonB-dependent receptor, plug domain"/>
    <property type="match status" value="1"/>
</dbReference>
<dbReference type="AlphaFoldDB" id="A0A965ZCW9"/>
<evidence type="ECO:0000259" key="13">
    <source>
        <dbReference type="Pfam" id="PF07715"/>
    </source>
</evidence>
<dbReference type="SUPFAM" id="SSF49464">
    <property type="entry name" value="Carboxypeptidase regulatory domain-like"/>
    <property type="match status" value="1"/>
</dbReference>
<evidence type="ECO:0000256" key="2">
    <source>
        <dbReference type="ARBA" id="ARBA00022448"/>
    </source>
</evidence>
<name>A0A965ZCW9_9SPHI</name>
<accession>A0A965ZCW9</accession>
<dbReference type="InterPro" id="IPR012910">
    <property type="entry name" value="Plug_dom"/>
</dbReference>
<keyword evidence="5 9" id="KW-0798">TonB box</keyword>
<evidence type="ECO:0000256" key="5">
    <source>
        <dbReference type="ARBA" id="ARBA00023077"/>
    </source>
</evidence>
<evidence type="ECO:0000256" key="4">
    <source>
        <dbReference type="ARBA" id="ARBA00022692"/>
    </source>
</evidence>
<dbReference type="Pfam" id="PF00593">
    <property type="entry name" value="TonB_dep_Rec_b-barrel"/>
    <property type="match status" value="1"/>
</dbReference>
<comment type="similarity">
    <text evidence="8 9">Belongs to the TonB-dependent receptor family.</text>
</comment>
<keyword evidence="2 8" id="KW-0813">Transport</keyword>
<evidence type="ECO:0000256" key="1">
    <source>
        <dbReference type="ARBA" id="ARBA00004571"/>
    </source>
</evidence>
<evidence type="ECO:0000256" key="9">
    <source>
        <dbReference type="RuleBase" id="RU003357"/>
    </source>
</evidence>
<dbReference type="InterPro" id="IPR039426">
    <property type="entry name" value="TonB-dep_rcpt-like"/>
</dbReference>
<dbReference type="InterPro" id="IPR036942">
    <property type="entry name" value="Beta-barrel_TonB_sf"/>
</dbReference>
<dbReference type="InterPro" id="IPR023997">
    <property type="entry name" value="TonB-dep_OMP_SusC/RagA_CS"/>
</dbReference>
<gene>
    <name evidence="14" type="ORF">GSY63_03540</name>
</gene>
<feature type="compositionally biased region" description="Low complexity" evidence="10">
    <location>
        <begin position="1018"/>
        <end position="1038"/>
    </location>
</feature>
<dbReference type="InterPro" id="IPR008969">
    <property type="entry name" value="CarboxyPept-like_regulatory"/>
</dbReference>
<reference evidence="14" key="1">
    <citation type="submission" date="2020-01" db="EMBL/GenBank/DDBJ databases">
        <authorList>
            <person name="Seo Y.L."/>
        </authorList>
    </citation>
    <scope>NUCLEOTIDE SEQUENCE</scope>
    <source>
        <strain evidence="14">R11</strain>
    </source>
</reference>
<evidence type="ECO:0000313" key="15">
    <source>
        <dbReference type="Proteomes" id="UP000638732"/>
    </source>
</evidence>
<dbReference type="NCBIfam" id="TIGR04057">
    <property type="entry name" value="SusC_RagA_signa"/>
    <property type="match status" value="1"/>
</dbReference>
<evidence type="ECO:0000313" key="14">
    <source>
        <dbReference type="EMBL" id="NCD68420.1"/>
    </source>
</evidence>
<dbReference type="InterPro" id="IPR000531">
    <property type="entry name" value="Beta-barrel_TonB"/>
</dbReference>
<evidence type="ECO:0000259" key="12">
    <source>
        <dbReference type="Pfam" id="PF00593"/>
    </source>
</evidence>
<comment type="caution">
    <text evidence="14">The sequence shown here is derived from an EMBL/GenBank/DDBJ whole genome shotgun (WGS) entry which is preliminary data.</text>
</comment>
<dbReference type="InterPro" id="IPR023996">
    <property type="entry name" value="TonB-dep_OMP_SusC/RagA"/>
</dbReference>
<comment type="subcellular location">
    <subcellularLocation>
        <location evidence="1 8">Cell outer membrane</location>
        <topology evidence="1 8">Multi-pass membrane protein</topology>
    </subcellularLocation>
</comment>
<evidence type="ECO:0000256" key="10">
    <source>
        <dbReference type="SAM" id="MobiDB-lite"/>
    </source>
</evidence>
<organism evidence="14 15">
    <name type="scientific">Mucilaginibacter agri</name>
    <dbReference type="NCBI Taxonomy" id="2695265"/>
    <lineage>
        <taxon>Bacteria</taxon>
        <taxon>Pseudomonadati</taxon>
        <taxon>Bacteroidota</taxon>
        <taxon>Sphingobacteriia</taxon>
        <taxon>Sphingobacteriales</taxon>
        <taxon>Sphingobacteriaceae</taxon>
        <taxon>Mucilaginibacter</taxon>
    </lineage>
</organism>
<keyword evidence="6 8" id="KW-0472">Membrane</keyword>
<feature type="domain" description="TonB-dependent receptor plug" evidence="13">
    <location>
        <begin position="114"/>
        <end position="233"/>
    </location>
</feature>
<evidence type="ECO:0000256" key="7">
    <source>
        <dbReference type="ARBA" id="ARBA00023237"/>
    </source>
</evidence>
<keyword evidence="15" id="KW-1185">Reference proteome</keyword>
<dbReference type="Gene3D" id="2.60.40.1120">
    <property type="entry name" value="Carboxypeptidase-like, regulatory domain"/>
    <property type="match status" value="1"/>
</dbReference>
<dbReference type="Pfam" id="PF07715">
    <property type="entry name" value="Plug"/>
    <property type="match status" value="1"/>
</dbReference>
<feature type="domain" description="TonB-dependent receptor-like beta-barrel" evidence="12">
    <location>
        <begin position="412"/>
        <end position="816"/>
    </location>
</feature>
<dbReference type="EMBL" id="WWEO01000038">
    <property type="protein sequence ID" value="NCD68420.1"/>
    <property type="molecule type" value="Genomic_DNA"/>
</dbReference>
<evidence type="ECO:0000256" key="3">
    <source>
        <dbReference type="ARBA" id="ARBA00022452"/>
    </source>
</evidence>
<evidence type="ECO:0000256" key="11">
    <source>
        <dbReference type="SAM" id="SignalP"/>
    </source>
</evidence>
<dbReference type="RefSeq" id="WP_166584447.1">
    <property type="nucleotide sequence ID" value="NZ_WWEO01000038.1"/>
</dbReference>
<dbReference type="Pfam" id="PF13715">
    <property type="entry name" value="CarbopepD_reg_2"/>
    <property type="match status" value="1"/>
</dbReference>
<sequence>MKRFLRNLLWGLVLVGSTAYAQTRTVTGTVVGKDDGLPLPGVSVVVKGSKTGTQTGPDGSYTIKVPQGGSLVFSFIGFTAQTHVPSGERLNVTLAGGASQLNEVVVIGYGSQVKRDNNGSISAVKGAEIAEAPVQNFQQALGGRASSVQVTVPSATLNQNPVIRIRGINSVALSSQPLYVIDGVPSFEGNQNGGTAGGGSPLGNLNPEDIESIDIAKDASAGAIYGSRAANGVIFVTTKKGKRGKAVVTIDSWIGQNKVYNLPQMLNAQQYTDIKNEALRNAGLYNANTTYFATQIGADGQPVNTNWFDYIYRTGTSYNTTASISGASESTNYYLSANWAKQDGILAKNSFEKKGILANIDHKANKYISIGGKIAYTNSQNKAATGSGAQDDGFSITGLGRIGLVSPPNVSPYNNDGSYNLSSNTLGIQANKGVAFSYYNIMPILDLNRSNNELNQISSNVYFQVKPLSWLTLKTTYGIDYLLRDVDIYQNPIQGDGVSGGGSVTDTYANQKRWVWDNTLQIDKSFGKHTINAVFGNEQDRRTVRGFGINRTAVSDAGFNTVQAGWANNASSGSLYQDFYLVSFFGRLNYDFDKKYYISGTLRRDDYSAFGPSNKKGYFPGGSVGYEITREKFWTEIGADKIFSSFKLRGSYGKVGNAQGFGAYDSYGLYANGLYNGSATLQFNQTGNPDLKWETIFKTDIGFNFGILGDKITGEVAYYKNNIKDLIFQVPTIPSAGLPTNPYVNIGSMYNKGLEITLNARGVNTKDFSWSPSFNISFNQNKLTSIVPGITKLTNSTSGTEVTNINEVGHSLGSLYIVRTAGVDPATGRRIFVNASGRQVLYYPTGAIPTGRNQWEYSDGTRAPAITQAADAVNYANTAPKVLGGFSNTFRYKGIDLNVLFTYQLGYSIYYGTRAGLHDQRFWNNSTDIISGRWTTPGQTGADFAKIVYNDNVSNGSSLPLDINVFSGNFVKLKSLNLGYTLPKDLVGKIGLSNLRFYASAFNLFTITKYPGPDPEISSNSGNGSGSTGASLATSNSTQGVDRNQPGLQRTFTLGFNVKF</sequence>
<protein>
    <submittedName>
        <fullName evidence="14">SusC/RagA family TonB-linked outer membrane protein</fullName>
    </submittedName>
</protein>
<dbReference type="PROSITE" id="PS52016">
    <property type="entry name" value="TONB_DEPENDENT_REC_3"/>
    <property type="match status" value="1"/>
</dbReference>
<reference evidence="14" key="2">
    <citation type="submission" date="2020-10" db="EMBL/GenBank/DDBJ databases">
        <title>Mucilaginibacter sp. nov., isolated from soil.</title>
        <authorList>
            <person name="Jeon C.O."/>
        </authorList>
    </citation>
    <scope>NUCLEOTIDE SEQUENCE</scope>
    <source>
        <strain evidence="14">R11</strain>
    </source>
</reference>
<proteinExistence type="inferred from homology"/>
<feature type="chain" id="PRO_5037835229" evidence="11">
    <location>
        <begin position="22"/>
        <end position="1060"/>
    </location>
</feature>
<dbReference type="Proteomes" id="UP000638732">
    <property type="component" value="Unassembled WGS sequence"/>
</dbReference>
<keyword evidence="11" id="KW-0732">Signal</keyword>
<dbReference type="InterPro" id="IPR037066">
    <property type="entry name" value="Plug_dom_sf"/>
</dbReference>
<feature type="signal peptide" evidence="11">
    <location>
        <begin position="1"/>
        <end position="21"/>
    </location>
</feature>
<evidence type="ECO:0000256" key="8">
    <source>
        <dbReference type="PROSITE-ProRule" id="PRU01360"/>
    </source>
</evidence>